<feature type="compositionally biased region" description="Pro residues" evidence="3">
    <location>
        <begin position="145"/>
        <end position="156"/>
    </location>
</feature>
<feature type="compositionally biased region" description="Polar residues" evidence="3">
    <location>
        <begin position="322"/>
        <end position="339"/>
    </location>
</feature>
<keyword evidence="1 2" id="KW-0175">Coiled coil</keyword>
<reference evidence="5" key="2">
    <citation type="journal article" name="Front. Microbiol.">
        <title>Degradative Capacity of Two Strains of Rhodonia placenta: From Phenotype to Genotype.</title>
        <authorList>
            <person name="Kolle M."/>
            <person name="Horta M.A.C."/>
            <person name="Nowrousian M."/>
            <person name="Ohm R.A."/>
            <person name="Benz J.P."/>
            <person name="Pilgard A."/>
        </authorList>
    </citation>
    <scope>NUCLEOTIDE SEQUENCE</scope>
    <source>
        <strain evidence="5">FPRL280</strain>
    </source>
</reference>
<dbReference type="PANTHER" id="PTHR14430">
    <property type="entry name" value="RABIN3-RELATED"/>
    <property type="match status" value="1"/>
</dbReference>
<feature type="coiled-coil region" evidence="2">
    <location>
        <begin position="223"/>
        <end position="307"/>
    </location>
</feature>
<feature type="compositionally biased region" description="Basic and acidic residues" evidence="3">
    <location>
        <begin position="114"/>
        <end position="130"/>
    </location>
</feature>
<dbReference type="InterPro" id="IPR040351">
    <property type="entry name" value="RAB3IL/RAB3IP/Sec2"/>
</dbReference>
<organism evidence="5 6">
    <name type="scientific">Rhodonia placenta</name>
    <dbReference type="NCBI Taxonomy" id="104341"/>
    <lineage>
        <taxon>Eukaryota</taxon>
        <taxon>Fungi</taxon>
        <taxon>Dikarya</taxon>
        <taxon>Basidiomycota</taxon>
        <taxon>Agaricomycotina</taxon>
        <taxon>Agaricomycetes</taxon>
        <taxon>Polyporales</taxon>
        <taxon>Adustoporiaceae</taxon>
        <taxon>Rhodonia</taxon>
    </lineage>
</organism>
<reference evidence="5" key="1">
    <citation type="submission" date="2020-11" db="EMBL/GenBank/DDBJ databases">
        <authorList>
            <person name="Koelle M."/>
            <person name="Horta M.A.C."/>
            <person name="Nowrousian M."/>
            <person name="Ohm R.A."/>
            <person name="Benz P."/>
            <person name="Pilgard A."/>
        </authorList>
    </citation>
    <scope>NUCLEOTIDE SEQUENCE</scope>
    <source>
        <strain evidence="5">FPRL280</strain>
    </source>
</reference>
<feature type="compositionally biased region" description="Low complexity" evidence="3">
    <location>
        <begin position="180"/>
        <end position="196"/>
    </location>
</feature>
<dbReference type="GO" id="GO:0051286">
    <property type="term" value="C:cell tip"/>
    <property type="evidence" value="ECO:0007669"/>
    <property type="project" value="TreeGrafter"/>
</dbReference>
<comment type="caution">
    <text evidence="5">The sequence shown here is derived from an EMBL/GenBank/DDBJ whole genome shotgun (WGS) entry which is preliminary data.</text>
</comment>
<dbReference type="AlphaFoldDB" id="A0A8H7U1N8"/>
<evidence type="ECO:0000259" key="4">
    <source>
        <dbReference type="Pfam" id="PF06428"/>
    </source>
</evidence>
<feature type="compositionally biased region" description="Low complexity" evidence="3">
    <location>
        <begin position="418"/>
        <end position="438"/>
    </location>
</feature>
<gene>
    <name evidence="5" type="ORF">IEO21_05301</name>
</gene>
<proteinExistence type="predicted"/>
<evidence type="ECO:0000313" key="6">
    <source>
        <dbReference type="Proteomes" id="UP000639403"/>
    </source>
</evidence>
<evidence type="ECO:0000256" key="1">
    <source>
        <dbReference type="ARBA" id="ARBA00023054"/>
    </source>
</evidence>
<feature type="region of interest" description="Disordered" evidence="3">
    <location>
        <begin position="180"/>
        <end position="216"/>
    </location>
</feature>
<evidence type="ECO:0000313" key="5">
    <source>
        <dbReference type="EMBL" id="KAF9814061.1"/>
    </source>
</evidence>
<dbReference type="SUPFAM" id="SSF144284">
    <property type="entry name" value="Sec2 N-terminal region"/>
    <property type="match status" value="1"/>
</dbReference>
<dbReference type="GO" id="GO:0005085">
    <property type="term" value="F:guanyl-nucleotide exchange factor activity"/>
    <property type="evidence" value="ECO:0007669"/>
    <property type="project" value="InterPro"/>
</dbReference>
<dbReference type="GO" id="GO:0070319">
    <property type="term" value="C:Golgi to plasma membrane transport vesicle"/>
    <property type="evidence" value="ECO:0007669"/>
    <property type="project" value="TreeGrafter"/>
</dbReference>
<dbReference type="Pfam" id="PF06428">
    <property type="entry name" value="Sec2p"/>
    <property type="match status" value="1"/>
</dbReference>
<dbReference type="Proteomes" id="UP000639403">
    <property type="component" value="Unassembled WGS sequence"/>
</dbReference>
<sequence>MKSQLQSLPRRVDSLVASKGPYFAEVEDELRDIKRVNAQGQEEDLRLALSRMITRVEELTSMLKEAFKAQTDIQTELTLAKSNLQLALANNEMLEDALKRTGHVKDVGWRRWSAREQQQRDAEEERRRSVDSGGSCDTAHNSPAQPHPSPMPPSPLPSASAVVSPVPSSDGRFFKFRFGSSSSSNSANASSFPSSPRLASGSKSPLPNGAHLTSASLPSLVPARDWEKEVEDLNGQLKREREARQNVVAQKAALEAELESLSQALFEEANKMVSTERKKLAETEDELKELQAEREALRNALRLVERQGRDGARYAAGHAHAPSTSSARAVKSLPSTRPSSPAFDEDPTSAGTVVAVQPRRPPPLVLDPESPPLSASPVPDETLQRPPELDSSHSRGRIAEAASRSSSVRPSPLPSPSPSIGAIRASPSPSPSVSSPEVGEYVYPLMRPVDFLQGEVSPWADAPSYGSPKPVA</sequence>
<evidence type="ECO:0000256" key="3">
    <source>
        <dbReference type="SAM" id="MobiDB-lite"/>
    </source>
</evidence>
<evidence type="ECO:0000256" key="2">
    <source>
        <dbReference type="SAM" id="Coils"/>
    </source>
</evidence>
<name>A0A8H7U1N8_9APHY</name>
<accession>A0A8H7U1N8</accession>
<feature type="domain" description="GDP/GTP exchange factor Sec2 N-terminal" evidence="4">
    <location>
        <begin position="220"/>
        <end position="301"/>
    </location>
</feature>
<feature type="compositionally biased region" description="Polar residues" evidence="3">
    <location>
        <begin position="201"/>
        <end position="216"/>
    </location>
</feature>
<protein>
    <recommendedName>
        <fullName evidence="4">GDP/GTP exchange factor Sec2 N-terminal domain-containing protein</fullName>
    </recommendedName>
</protein>
<feature type="region of interest" description="Disordered" evidence="3">
    <location>
        <begin position="312"/>
        <end position="438"/>
    </location>
</feature>
<dbReference type="EMBL" id="JADOXO010000094">
    <property type="protein sequence ID" value="KAF9814061.1"/>
    <property type="molecule type" value="Genomic_DNA"/>
</dbReference>
<dbReference type="Gene3D" id="6.10.140.910">
    <property type="match status" value="1"/>
</dbReference>
<dbReference type="GO" id="GO:0006887">
    <property type="term" value="P:exocytosis"/>
    <property type="evidence" value="ECO:0007669"/>
    <property type="project" value="TreeGrafter"/>
</dbReference>
<dbReference type="InterPro" id="IPR009449">
    <property type="entry name" value="Sec2_N"/>
</dbReference>
<feature type="region of interest" description="Disordered" evidence="3">
    <location>
        <begin position="114"/>
        <end position="164"/>
    </location>
</feature>
<dbReference type="PANTHER" id="PTHR14430:SF0">
    <property type="entry name" value="SEC2P DOMAIN-CONTAINING PROTEIN"/>
    <property type="match status" value="1"/>
</dbReference>
<feature type="compositionally biased region" description="Pro residues" evidence="3">
    <location>
        <begin position="359"/>
        <end position="371"/>
    </location>
</feature>